<dbReference type="EMBL" id="KI913491">
    <property type="protein sequence ID" value="ETV63907.1"/>
    <property type="molecule type" value="Genomic_DNA"/>
</dbReference>
<sequence>MKTVVCLVEGKICRIDVGESKTVADIIIMLARQINYPLPAYCIKVYLMKRNGKWLKTGSPEAQQLMRLSIPFSVRATIILHGAIRLSSVNDPAFGFLDTEDVGDDDIHVLVRNVTLKVAHRRMHEFGWYGVPYHVTALRWLRKRLLSTNVGP</sequence>
<protein>
    <submittedName>
        <fullName evidence="1">Uncharacterized protein</fullName>
    </submittedName>
</protein>
<name>W4F8X2_APHAT</name>
<gene>
    <name evidence="1" type="ORF">H257_19153</name>
</gene>
<dbReference type="GeneID" id="20821149"/>
<dbReference type="RefSeq" id="XP_009846603.1">
    <property type="nucleotide sequence ID" value="XM_009848301.1"/>
</dbReference>
<organism evidence="1">
    <name type="scientific">Aphanomyces astaci</name>
    <name type="common">Crayfish plague agent</name>
    <dbReference type="NCBI Taxonomy" id="112090"/>
    <lineage>
        <taxon>Eukaryota</taxon>
        <taxon>Sar</taxon>
        <taxon>Stramenopiles</taxon>
        <taxon>Oomycota</taxon>
        <taxon>Saprolegniomycetes</taxon>
        <taxon>Saprolegniales</taxon>
        <taxon>Verrucalvaceae</taxon>
        <taxon>Aphanomyces</taxon>
    </lineage>
</organism>
<reference evidence="1" key="1">
    <citation type="submission" date="2013-12" db="EMBL/GenBank/DDBJ databases">
        <title>The Genome Sequence of Aphanomyces astaci APO3.</title>
        <authorList>
            <consortium name="The Broad Institute Genomics Platform"/>
            <person name="Russ C."/>
            <person name="Tyler B."/>
            <person name="van West P."/>
            <person name="Dieguez-Uribeondo J."/>
            <person name="Young S.K."/>
            <person name="Zeng Q."/>
            <person name="Gargeya S."/>
            <person name="Fitzgerald M."/>
            <person name="Abouelleil A."/>
            <person name="Alvarado L."/>
            <person name="Chapman S.B."/>
            <person name="Gainer-Dewar J."/>
            <person name="Goldberg J."/>
            <person name="Griggs A."/>
            <person name="Gujja S."/>
            <person name="Hansen M."/>
            <person name="Howarth C."/>
            <person name="Imamovic A."/>
            <person name="Ireland A."/>
            <person name="Larimer J."/>
            <person name="McCowan C."/>
            <person name="Murphy C."/>
            <person name="Pearson M."/>
            <person name="Poon T.W."/>
            <person name="Priest M."/>
            <person name="Roberts A."/>
            <person name="Saif S."/>
            <person name="Shea T."/>
            <person name="Sykes S."/>
            <person name="Wortman J."/>
            <person name="Nusbaum C."/>
            <person name="Birren B."/>
        </authorList>
    </citation>
    <scope>NUCLEOTIDE SEQUENCE [LARGE SCALE GENOMIC DNA]</scope>
    <source>
        <strain evidence="1">APO3</strain>
    </source>
</reference>
<accession>W4F8X2</accession>
<dbReference type="AlphaFoldDB" id="W4F8X2"/>
<dbReference type="VEuPathDB" id="FungiDB:H257_19153"/>
<evidence type="ECO:0000313" key="1">
    <source>
        <dbReference type="EMBL" id="ETV63907.1"/>
    </source>
</evidence>
<proteinExistence type="predicted"/>